<sequence length="72" mass="8032">MTTWIMGCQVLLFSRFSFFTLYTALFGLRTDNNVPLSSKCHTSKLCTTGGGSCGNLFPESTVHFSCQHQIFD</sequence>
<evidence type="ECO:0008006" key="3">
    <source>
        <dbReference type="Google" id="ProtNLM"/>
    </source>
</evidence>
<dbReference type="EMBL" id="JAGKHQ010000003">
    <property type="protein sequence ID" value="KAG7519179.1"/>
    <property type="molecule type" value="Genomic_DNA"/>
</dbReference>
<protein>
    <recommendedName>
        <fullName evidence="3">Secreted protein</fullName>
    </recommendedName>
</protein>
<name>A0AAV6SPV2_SOLSE</name>
<keyword evidence="2" id="KW-1185">Reference proteome</keyword>
<reference evidence="1 2" key="1">
    <citation type="journal article" date="2021" name="Sci. Rep.">
        <title>Chromosome anchoring in Senegalese sole (Solea senegalensis) reveals sex-associated markers and genome rearrangements in flatfish.</title>
        <authorList>
            <person name="Guerrero-Cozar I."/>
            <person name="Gomez-Garrido J."/>
            <person name="Berbel C."/>
            <person name="Martinez-Blanch J.F."/>
            <person name="Alioto T."/>
            <person name="Claros M.G."/>
            <person name="Gagnaire P.A."/>
            <person name="Manchado M."/>
        </authorList>
    </citation>
    <scope>NUCLEOTIDE SEQUENCE [LARGE SCALE GENOMIC DNA]</scope>
    <source>
        <strain evidence="1">Sse05_10M</strain>
    </source>
</reference>
<gene>
    <name evidence="1" type="ORF">JOB18_003497</name>
</gene>
<evidence type="ECO:0000313" key="2">
    <source>
        <dbReference type="Proteomes" id="UP000693946"/>
    </source>
</evidence>
<evidence type="ECO:0000313" key="1">
    <source>
        <dbReference type="EMBL" id="KAG7519179.1"/>
    </source>
</evidence>
<comment type="caution">
    <text evidence="1">The sequence shown here is derived from an EMBL/GenBank/DDBJ whole genome shotgun (WGS) entry which is preliminary data.</text>
</comment>
<accession>A0AAV6SPV2</accession>
<proteinExistence type="predicted"/>
<dbReference type="AlphaFoldDB" id="A0AAV6SPV2"/>
<organism evidence="1 2">
    <name type="scientific">Solea senegalensis</name>
    <name type="common">Senegalese sole</name>
    <dbReference type="NCBI Taxonomy" id="28829"/>
    <lineage>
        <taxon>Eukaryota</taxon>
        <taxon>Metazoa</taxon>
        <taxon>Chordata</taxon>
        <taxon>Craniata</taxon>
        <taxon>Vertebrata</taxon>
        <taxon>Euteleostomi</taxon>
        <taxon>Actinopterygii</taxon>
        <taxon>Neopterygii</taxon>
        <taxon>Teleostei</taxon>
        <taxon>Neoteleostei</taxon>
        <taxon>Acanthomorphata</taxon>
        <taxon>Carangaria</taxon>
        <taxon>Pleuronectiformes</taxon>
        <taxon>Pleuronectoidei</taxon>
        <taxon>Soleidae</taxon>
        <taxon>Solea</taxon>
    </lineage>
</organism>
<dbReference type="Proteomes" id="UP000693946">
    <property type="component" value="Linkage Group LG11"/>
</dbReference>